<dbReference type="InterPro" id="IPR023214">
    <property type="entry name" value="HAD_sf"/>
</dbReference>
<dbReference type="NCBIfam" id="TIGR01490">
    <property type="entry name" value="HAD-SF-IB-hyp1"/>
    <property type="match status" value="1"/>
</dbReference>
<dbReference type="CDD" id="cd02612">
    <property type="entry name" value="HAD_PGPPase"/>
    <property type="match status" value="1"/>
</dbReference>
<dbReference type="Gene3D" id="3.40.50.1000">
    <property type="entry name" value="HAD superfamily/HAD-like"/>
    <property type="match status" value="1"/>
</dbReference>
<dbReference type="InterPro" id="IPR036412">
    <property type="entry name" value="HAD-like_sf"/>
</dbReference>
<dbReference type="AlphaFoldDB" id="E6QS33"/>
<proteinExistence type="predicted"/>
<dbReference type="PANTHER" id="PTHR43344">
    <property type="entry name" value="PHOSPHOSERINE PHOSPHATASE"/>
    <property type="match status" value="1"/>
</dbReference>
<sequence>MKNNSPVWAAFDFDGTLTQRDSLLPFLRQVLGAGRLAATLTMQAPWLAAYAVGLLANDRAKARLLRHTLGGMHRSILQEHGKSYATNTLPQLLRPAMMQRLRQHQAQGHTCVLVTASLTLYTQDWGLTAGLTQVIGSELAYDENGLATGALQGKNCYGAEKAVRLRELLPSNAKLYAYGDSRGDLEMLAMADKAWVINQENDYGRKLPELK</sequence>
<dbReference type="Gene3D" id="1.20.1440.100">
    <property type="entry name" value="SG protein - dephosphorylation function"/>
    <property type="match status" value="1"/>
</dbReference>
<evidence type="ECO:0000313" key="1">
    <source>
        <dbReference type="EMBL" id="CBI10055.1"/>
    </source>
</evidence>
<protein>
    <submittedName>
        <fullName evidence="1">HAD-superfamily hydrolase subfamily IB,PSPase-like</fullName>
    </submittedName>
</protein>
<gene>
    <name evidence="1" type="ORF">CARN7_0812</name>
</gene>
<dbReference type="InterPro" id="IPR006385">
    <property type="entry name" value="HAD_hydro_SerB1"/>
</dbReference>
<dbReference type="SUPFAM" id="SSF56784">
    <property type="entry name" value="HAD-like"/>
    <property type="match status" value="1"/>
</dbReference>
<name>E6QS33_9ZZZZ</name>
<reference evidence="1" key="1">
    <citation type="submission" date="2009-10" db="EMBL/GenBank/DDBJ databases">
        <title>Diversity of trophic interactions inside an arsenic-rich microbial ecosystem.</title>
        <authorList>
            <person name="Bertin P.N."/>
            <person name="Heinrich-Salmeron A."/>
            <person name="Pelletier E."/>
            <person name="Goulhen-Chollet F."/>
            <person name="Arsene-Ploetze F."/>
            <person name="Gallien S."/>
            <person name="Calteau A."/>
            <person name="Vallenet D."/>
            <person name="Casiot C."/>
            <person name="Chane-Woon-Ming B."/>
            <person name="Giloteaux L."/>
            <person name="Barakat M."/>
            <person name="Bonnefoy V."/>
            <person name="Bruneel O."/>
            <person name="Chandler M."/>
            <person name="Cleiss J."/>
            <person name="Duran R."/>
            <person name="Elbaz-Poulichet F."/>
            <person name="Fonknechten N."/>
            <person name="Lauga B."/>
            <person name="Mornico D."/>
            <person name="Ortet P."/>
            <person name="Schaeffer C."/>
            <person name="Siguier P."/>
            <person name="Alexander Thil Smith A."/>
            <person name="Van Dorsselaer A."/>
            <person name="Weissenbach J."/>
            <person name="Medigue C."/>
            <person name="Le Paslier D."/>
        </authorList>
    </citation>
    <scope>NUCLEOTIDE SEQUENCE</scope>
</reference>
<dbReference type="GO" id="GO:0016787">
    <property type="term" value="F:hydrolase activity"/>
    <property type="evidence" value="ECO:0007669"/>
    <property type="project" value="UniProtKB-KW"/>
</dbReference>
<keyword evidence="1" id="KW-0378">Hydrolase</keyword>
<accession>E6QS33</accession>
<dbReference type="InterPro" id="IPR050582">
    <property type="entry name" value="HAD-like_SerB"/>
</dbReference>
<dbReference type="NCBIfam" id="TIGR01488">
    <property type="entry name" value="HAD-SF-IB"/>
    <property type="match status" value="1"/>
</dbReference>
<dbReference type="EMBL" id="CABR01000066">
    <property type="protein sequence ID" value="CBI10055.1"/>
    <property type="molecule type" value="Genomic_DNA"/>
</dbReference>
<comment type="caution">
    <text evidence="1">The sequence shown here is derived from an EMBL/GenBank/DDBJ whole genome shotgun (WGS) entry which is preliminary data.</text>
</comment>
<dbReference type="Pfam" id="PF12710">
    <property type="entry name" value="HAD"/>
    <property type="match status" value="1"/>
</dbReference>
<organism evidence="1">
    <name type="scientific">mine drainage metagenome</name>
    <dbReference type="NCBI Taxonomy" id="410659"/>
    <lineage>
        <taxon>unclassified sequences</taxon>
        <taxon>metagenomes</taxon>
        <taxon>ecological metagenomes</taxon>
    </lineage>
</organism>